<sequence length="196" mass="19961">MKRFFVIVAGVVLVLGMGTSVTLALWNDSETIDGATIRSGVLNLNINGQAEYNVGTLDNLYPGGVTTTKLELNGQASGNLGLDYTLTSLLTDPSNASSALFGVVDVQVYAQTTASAPCAKTGTPAGTQIYGAAGGYADLASMSVTASLVATTATANTEHLCVRFTIPTGTAATVGGVNISDATTSFRLHFAGEGTR</sequence>
<keyword evidence="2" id="KW-1185">Reference proteome</keyword>
<evidence type="ECO:0000313" key="2">
    <source>
        <dbReference type="Proteomes" id="UP000547458"/>
    </source>
</evidence>
<comment type="caution">
    <text evidence="1">The sequence shown here is derived from an EMBL/GenBank/DDBJ whole genome shotgun (WGS) entry which is preliminary data.</text>
</comment>
<evidence type="ECO:0000313" key="1">
    <source>
        <dbReference type="EMBL" id="NJC24390.1"/>
    </source>
</evidence>
<dbReference type="EMBL" id="JAATJL010000001">
    <property type="protein sequence ID" value="NJC24390.1"/>
    <property type="molecule type" value="Genomic_DNA"/>
</dbReference>
<accession>A0A846RS68</accession>
<dbReference type="AlphaFoldDB" id="A0A846RS68"/>
<protein>
    <submittedName>
        <fullName evidence="1">Putative ribosomally synthesized peptide with SipW-like signal peptide</fullName>
    </submittedName>
</protein>
<reference evidence="1 2" key="1">
    <citation type="submission" date="2020-03" db="EMBL/GenBank/DDBJ databases">
        <title>Sequencing the genomes of 1000 actinobacteria strains.</title>
        <authorList>
            <person name="Klenk H.-P."/>
        </authorList>
    </citation>
    <scope>NUCLEOTIDE SEQUENCE [LARGE SCALE GENOMIC DNA]</scope>
    <source>
        <strain evidence="1 2">DSM 16403</strain>
    </source>
</reference>
<organism evidence="1 2">
    <name type="scientific">Arthrobacter pigmenti</name>
    <dbReference type="NCBI Taxonomy" id="271432"/>
    <lineage>
        <taxon>Bacteria</taxon>
        <taxon>Bacillati</taxon>
        <taxon>Actinomycetota</taxon>
        <taxon>Actinomycetes</taxon>
        <taxon>Micrococcales</taxon>
        <taxon>Micrococcaceae</taxon>
        <taxon>Arthrobacter</taxon>
    </lineage>
</organism>
<name>A0A846RS68_9MICC</name>
<dbReference type="RefSeq" id="WP_167995650.1">
    <property type="nucleotide sequence ID" value="NZ_JAATJL010000001.1"/>
</dbReference>
<gene>
    <name evidence="1" type="ORF">BJ994_003466</name>
</gene>
<dbReference type="Proteomes" id="UP000547458">
    <property type="component" value="Unassembled WGS sequence"/>
</dbReference>
<dbReference type="InterPro" id="IPR023833">
    <property type="entry name" value="Signal_pept_SipW-depend-type"/>
</dbReference>
<dbReference type="NCBIfam" id="TIGR04088">
    <property type="entry name" value="cognate_SipW"/>
    <property type="match status" value="1"/>
</dbReference>
<proteinExistence type="predicted"/>